<proteinExistence type="predicted"/>
<sequence>MHSNVPEIGYLGTQDLRRAFLVNSYQLFPVNYVAVEGRRAFRRTRRREKRVKTRVPNRNVEKTAAAC</sequence>
<dbReference type="EMBL" id="OKRB01000124">
    <property type="protein sequence ID" value="SPE28196.1"/>
    <property type="molecule type" value="Genomic_DNA"/>
</dbReference>
<accession>A0A2N9LYD6</accession>
<name>A0A2N9LYD6_9BACT</name>
<organism evidence="2 3">
    <name type="scientific">Candidatus Sulfuritelmatomonas gaucii</name>
    <dbReference type="NCBI Taxonomy" id="2043161"/>
    <lineage>
        <taxon>Bacteria</taxon>
        <taxon>Pseudomonadati</taxon>
        <taxon>Acidobacteriota</taxon>
        <taxon>Terriglobia</taxon>
        <taxon>Terriglobales</taxon>
        <taxon>Acidobacteriaceae</taxon>
        <taxon>Candidatus Sulfuritelmatomonas</taxon>
    </lineage>
</organism>
<evidence type="ECO:0000313" key="3">
    <source>
        <dbReference type="Proteomes" id="UP000239735"/>
    </source>
</evidence>
<reference evidence="3" key="1">
    <citation type="submission" date="2018-02" db="EMBL/GenBank/DDBJ databases">
        <authorList>
            <person name="Hausmann B."/>
        </authorList>
    </citation>
    <scope>NUCLEOTIDE SEQUENCE [LARGE SCALE GENOMIC DNA]</scope>
    <source>
        <strain evidence="3">Peat soil MAG SbA5</strain>
    </source>
</reference>
<evidence type="ECO:0000256" key="1">
    <source>
        <dbReference type="SAM" id="MobiDB-lite"/>
    </source>
</evidence>
<feature type="region of interest" description="Disordered" evidence="1">
    <location>
        <begin position="47"/>
        <end position="67"/>
    </location>
</feature>
<evidence type="ECO:0000313" key="2">
    <source>
        <dbReference type="EMBL" id="SPE28196.1"/>
    </source>
</evidence>
<dbReference type="Proteomes" id="UP000239735">
    <property type="component" value="Unassembled WGS sequence"/>
</dbReference>
<gene>
    <name evidence="2" type="ORF">SBA5_640026</name>
</gene>
<dbReference type="AlphaFoldDB" id="A0A2N9LYD6"/>
<protein>
    <submittedName>
        <fullName evidence="2">Uncharacterized protein</fullName>
    </submittedName>
</protein>